<accession>A0ABR5MGJ1</accession>
<name>A0ABR5MGJ1_9BACI</name>
<dbReference type="EMBL" id="LGTK01000066">
    <property type="protein sequence ID" value="KPH71723.1"/>
    <property type="molecule type" value="Genomic_DNA"/>
</dbReference>
<sequence>MILYTPLSQSDIFPPSDESFKNRECISYEGKMMIAEKNVDGSYQLVQLLSTDPQDFLKYSPGSILH</sequence>
<dbReference type="Proteomes" id="UP000037854">
    <property type="component" value="Unassembled WGS sequence"/>
</dbReference>
<reference evidence="1 2" key="1">
    <citation type="submission" date="2015-07" db="EMBL/GenBank/DDBJ databases">
        <title>High-quality draft genome sequence of Oceanobacillus caeni HM6, a bacillus isolated from a human feces.</title>
        <authorList>
            <person name="Kumar J."/>
            <person name="Verma M.K."/>
            <person name="Pandey R."/>
            <person name="Bhambi M."/>
            <person name="Chauhan N."/>
        </authorList>
    </citation>
    <scope>NUCLEOTIDE SEQUENCE [LARGE SCALE GENOMIC DNA]</scope>
    <source>
        <strain evidence="1 2">HM6</strain>
    </source>
</reference>
<gene>
    <name evidence="1" type="ORF">AFL42_14550</name>
</gene>
<comment type="caution">
    <text evidence="1">The sequence shown here is derived from an EMBL/GenBank/DDBJ whole genome shotgun (WGS) entry which is preliminary data.</text>
</comment>
<protein>
    <submittedName>
        <fullName evidence="1">Uncharacterized protein</fullName>
    </submittedName>
</protein>
<evidence type="ECO:0000313" key="1">
    <source>
        <dbReference type="EMBL" id="KPH71723.1"/>
    </source>
</evidence>
<keyword evidence="2" id="KW-1185">Reference proteome</keyword>
<proteinExistence type="predicted"/>
<dbReference type="InterPro" id="IPR025619">
    <property type="entry name" value="YlzJ"/>
</dbReference>
<dbReference type="RefSeq" id="WP_047186096.1">
    <property type="nucleotide sequence ID" value="NZ_JAHHXM010000005.1"/>
</dbReference>
<dbReference type="Pfam" id="PF14035">
    <property type="entry name" value="YlzJ"/>
    <property type="match status" value="1"/>
</dbReference>
<evidence type="ECO:0000313" key="2">
    <source>
        <dbReference type="Proteomes" id="UP000037854"/>
    </source>
</evidence>
<organism evidence="1 2">
    <name type="scientific">Oceanobacillus caeni</name>
    <dbReference type="NCBI Taxonomy" id="405946"/>
    <lineage>
        <taxon>Bacteria</taxon>
        <taxon>Bacillati</taxon>
        <taxon>Bacillota</taxon>
        <taxon>Bacilli</taxon>
        <taxon>Bacillales</taxon>
        <taxon>Bacillaceae</taxon>
        <taxon>Oceanobacillus</taxon>
    </lineage>
</organism>